<accession>A0A835YTY5</accession>
<dbReference type="GO" id="GO:0005524">
    <property type="term" value="F:ATP binding"/>
    <property type="evidence" value="ECO:0007669"/>
    <property type="project" value="InterPro"/>
</dbReference>
<gene>
    <name evidence="3" type="ORF">JKP88DRAFT_246141</name>
</gene>
<dbReference type="GO" id="GO:0006260">
    <property type="term" value="P:DNA replication"/>
    <property type="evidence" value="ECO:0007669"/>
    <property type="project" value="InterPro"/>
</dbReference>
<proteinExistence type="predicted"/>
<reference evidence="3" key="1">
    <citation type="submission" date="2021-02" db="EMBL/GenBank/DDBJ databases">
        <title>First Annotated Genome of the Yellow-green Alga Tribonema minus.</title>
        <authorList>
            <person name="Mahan K.M."/>
        </authorList>
    </citation>
    <scope>NUCLEOTIDE SEQUENCE</scope>
    <source>
        <strain evidence="3">UTEX B ZZ1240</strain>
    </source>
</reference>
<organism evidence="3 4">
    <name type="scientific">Tribonema minus</name>
    <dbReference type="NCBI Taxonomy" id="303371"/>
    <lineage>
        <taxon>Eukaryota</taxon>
        <taxon>Sar</taxon>
        <taxon>Stramenopiles</taxon>
        <taxon>Ochrophyta</taxon>
        <taxon>PX clade</taxon>
        <taxon>Xanthophyceae</taxon>
        <taxon>Tribonematales</taxon>
        <taxon>Tribonemataceae</taxon>
        <taxon>Tribonema</taxon>
    </lineage>
</organism>
<evidence type="ECO:0000256" key="1">
    <source>
        <dbReference type="SAM" id="MobiDB-lite"/>
    </source>
</evidence>
<keyword evidence="4" id="KW-1185">Reference proteome</keyword>
<evidence type="ECO:0000313" key="4">
    <source>
        <dbReference type="Proteomes" id="UP000664859"/>
    </source>
</evidence>
<feature type="domain" description="Replication origin-binding protein" evidence="2">
    <location>
        <begin position="391"/>
        <end position="508"/>
    </location>
</feature>
<protein>
    <recommendedName>
        <fullName evidence="2">Replication origin-binding protein domain-containing protein</fullName>
    </recommendedName>
</protein>
<feature type="region of interest" description="Disordered" evidence="1">
    <location>
        <begin position="1"/>
        <end position="48"/>
    </location>
</feature>
<sequence length="969" mass="109393">MRKKTQSGLLPRRRPQRSAAARGGGGGGGGGGGAAYETGSDAGENVEPHEPDLWLEKNTILDSVAQQLSLSNGVGEGKITCCMQAVEHWLSQVGEEELQSALAKVLVLNKAHSRVIFVTQRRAMAHTLTGELRKRGIDTVMYLEVIEEEAKRGKDYAERRAAIKFEPRDCRVLVIEYESLRRLRVKPGAYAYVILDEFRAILNTMNSDTNAESKMTNFARLEALVIAAQRVIYMSADMTVDGAAYRLQDLFAHKCAAVRSDALMDIATLKRSHCDSLRRSMETGVLQRMEEERQARHAAARLEAKEAHDYWSTRGKQLGLPYNSYFDEEFTWPELTPAADHTARIEKLDKEWRAAMEAALAARTPEPVDRSIAPLRRIRRTVITSNTFNMVWRMRADLLKGRRIGVVCSSIRMANTMRELLSEYVTWGSVGLYTSETDNRKDLQRIEETWGVHQVIIFTSVLTTGADFNGKVWRIFTFPCQRCATAMDGLQQQGRFRKCITGEVWLDVLGDDPASEPDSRVPEPSPEVIDRLADEELERMDACATNLAAYATSAFETERLTVGPINSTFAAAMYPLQLAAAYGAVDRRYTQSVRSWITMYKYLALSKGYAWREALALSESAAAEVEEIMRVMDQMEQRDRADEKQLMERLDVRDLARDDGAMRMLRDLINDTDVPVDAQMEFWERYGRALCRAVGDKRVLCVALRLAQTARVFPRAPACELPRLSSDLKAYGNILANIDALRDRNKMLRVSYLHDVMDNEAMELGKPQRTPVLECLVDMLATLGTALDSDRPVRLAQHDAALLARQVKRIEVLGVTHSLKPEYCGASAYFKVGHIMAQELGIELTNGKPPAFDSHLRKLLARQPVFPSAADWFRERHHGKELPVRDGFNPTENTSDDDLKRMMNALRGDPRFTGEFQRAAAIVRSRASQRKRHHAEQSAEAEAFERRQRMIEAWRVRRAENDPGAHNTM</sequence>
<dbReference type="InterPro" id="IPR027417">
    <property type="entry name" value="P-loop_NTPase"/>
</dbReference>
<name>A0A835YTY5_9STRA</name>
<feature type="compositionally biased region" description="Basic residues" evidence="1">
    <location>
        <begin position="1"/>
        <end position="16"/>
    </location>
</feature>
<evidence type="ECO:0000259" key="2">
    <source>
        <dbReference type="Pfam" id="PF02399"/>
    </source>
</evidence>
<dbReference type="Proteomes" id="UP000664859">
    <property type="component" value="Unassembled WGS sequence"/>
</dbReference>
<evidence type="ECO:0000313" key="3">
    <source>
        <dbReference type="EMBL" id="KAG5181577.1"/>
    </source>
</evidence>
<dbReference type="GO" id="GO:0003688">
    <property type="term" value="F:DNA replication origin binding"/>
    <property type="evidence" value="ECO:0007669"/>
    <property type="project" value="InterPro"/>
</dbReference>
<dbReference type="AlphaFoldDB" id="A0A835YTY5"/>
<comment type="caution">
    <text evidence="3">The sequence shown here is derived from an EMBL/GenBank/DDBJ whole genome shotgun (WGS) entry which is preliminary data.</text>
</comment>
<dbReference type="InterPro" id="IPR003450">
    <property type="entry name" value="Replication_origin-bd"/>
</dbReference>
<dbReference type="SUPFAM" id="SSF52540">
    <property type="entry name" value="P-loop containing nucleoside triphosphate hydrolases"/>
    <property type="match status" value="1"/>
</dbReference>
<dbReference type="EMBL" id="JAFCMP010000312">
    <property type="protein sequence ID" value="KAG5181577.1"/>
    <property type="molecule type" value="Genomic_DNA"/>
</dbReference>
<feature type="compositionally biased region" description="Gly residues" evidence="1">
    <location>
        <begin position="22"/>
        <end position="34"/>
    </location>
</feature>
<dbReference type="Pfam" id="PF02399">
    <property type="entry name" value="Herpes_ori_bp"/>
    <property type="match status" value="1"/>
</dbReference>